<dbReference type="Gene3D" id="3.40.50.720">
    <property type="entry name" value="NAD(P)-binding Rossmann-like Domain"/>
    <property type="match status" value="1"/>
</dbReference>
<evidence type="ECO:0000313" key="3">
    <source>
        <dbReference type="EMBL" id="PIU68711.1"/>
    </source>
</evidence>
<reference evidence="4" key="1">
    <citation type="submission" date="2017-09" db="EMBL/GenBank/DDBJ databases">
        <title>Depth-based differentiation of microbial function through sediment-hosted aquifers and enrichment of novel symbionts in the deep terrestrial subsurface.</title>
        <authorList>
            <person name="Probst A.J."/>
            <person name="Ladd B."/>
            <person name="Jarett J.K."/>
            <person name="Geller-Mcgrath D.E."/>
            <person name="Sieber C.M.K."/>
            <person name="Emerson J.B."/>
            <person name="Anantharaman K."/>
            <person name="Thomas B.C."/>
            <person name="Malmstrom R."/>
            <person name="Stieglmeier M."/>
            <person name="Klingl A."/>
            <person name="Woyke T."/>
            <person name="Ryan C.M."/>
            <person name="Banfield J.F."/>
        </authorList>
    </citation>
    <scope>NUCLEOTIDE SEQUENCE [LARGE SCALE GENOMIC DNA]</scope>
</reference>
<evidence type="ECO:0000259" key="2">
    <source>
        <dbReference type="Pfam" id="PF01370"/>
    </source>
</evidence>
<proteinExistence type="inferred from homology"/>
<dbReference type="EMBL" id="PEWD01000061">
    <property type="protein sequence ID" value="PIU68711.1"/>
    <property type="molecule type" value="Genomic_DNA"/>
</dbReference>
<gene>
    <name evidence="3" type="ORF">COS81_02905</name>
</gene>
<evidence type="ECO:0000256" key="1">
    <source>
        <dbReference type="ARBA" id="ARBA00007637"/>
    </source>
</evidence>
<dbReference type="AlphaFoldDB" id="A0A2M7AMU5"/>
<organism evidence="3 4">
    <name type="scientific">candidate division WWE3 bacterium CG06_land_8_20_14_3_00_42_16</name>
    <dbReference type="NCBI Taxonomy" id="1975083"/>
    <lineage>
        <taxon>Bacteria</taxon>
        <taxon>Katanobacteria</taxon>
    </lineage>
</organism>
<sequence>MKILVTGGAGFIGSHIVDSYLAQGHKVSVLDNLSKGRKSNLNPKISAFYQQDIGSDLDLVFKKEKFDLVNHHAAQPSVPLSVKDPIFDAKVNILGQINLLQACAAHKVKKIIFSSSGGAIYGTGVKMPAKETDPLNPISPYGISKMCAEKYIQYFASEYGLKYTILRYANVYGPRDHFDSGHVITVFTHLLLKGKKPTIDWDGNQSKDYVYVDDVTDINCRALEKGKNEIYNVGSGIATSVNEIYKIFMDVLRLNLTPERAPKRAGDLRLFYLNAKKAKRDLGWQPKVDLRTGIQKTVEWFQKNR</sequence>
<comment type="caution">
    <text evidence="3">The sequence shown here is derived from an EMBL/GenBank/DDBJ whole genome shotgun (WGS) entry which is preliminary data.</text>
</comment>
<feature type="domain" description="NAD-dependent epimerase/dehydratase" evidence="2">
    <location>
        <begin position="3"/>
        <end position="234"/>
    </location>
</feature>
<dbReference type="SUPFAM" id="SSF51735">
    <property type="entry name" value="NAD(P)-binding Rossmann-fold domains"/>
    <property type="match status" value="1"/>
</dbReference>
<name>A0A2M7AMU5_UNCKA</name>
<protein>
    <submittedName>
        <fullName evidence="3">UDP-glucose 4-epimerase</fullName>
    </submittedName>
</protein>
<dbReference type="InterPro" id="IPR001509">
    <property type="entry name" value="Epimerase_deHydtase"/>
</dbReference>
<dbReference type="InterPro" id="IPR036291">
    <property type="entry name" value="NAD(P)-bd_dom_sf"/>
</dbReference>
<dbReference type="Proteomes" id="UP000229916">
    <property type="component" value="Unassembled WGS sequence"/>
</dbReference>
<evidence type="ECO:0000313" key="4">
    <source>
        <dbReference type="Proteomes" id="UP000229916"/>
    </source>
</evidence>
<dbReference type="Pfam" id="PF01370">
    <property type="entry name" value="Epimerase"/>
    <property type="match status" value="1"/>
</dbReference>
<dbReference type="PANTHER" id="PTHR43000">
    <property type="entry name" value="DTDP-D-GLUCOSE 4,6-DEHYDRATASE-RELATED"/>
    <property type="match status" value="1"/>
</dbReference>
<comment type="similarity">
    <text evidence="1">Belongs to the NAD(P)-dependent epimerase/dehydratase family.</text>
</comment>
<accession>A0A2M7AMU5</accession>